<dbReference type="SMART" id="SM00065">
    <property type="entry name" value="GAF"/>
    <property type="match status" value="1"/>
</dbReference>
<evidence type="ECO:0000259" key="2">
    <source>
        <dbReference type="PROSITE" id="PS50046"/>
    </source>
</evidence>
<dbReference type="InterPro" id="IPR013515">
    <property type="entry name" value="Phytochrome_cen-reg"/>
</dbReference>
<sequence>MLSRFLDSCESEQLHLSGAIQPHGTLLLLDGQGRLSHVAANVEAFLGYKPEALLGRPLPDQLAALAVEVGDTPGSRRLNERTIDGVHGPLDVVVIRGEQNRIILELTQHLATGVSQPAIWSMPEPLANDILVAQEHLLRRIADLTGFQRVMFYSFHNDGDGEVVGEIRQGNAYGSYLGLRFPASDIPQIARTLYLKNPWRLIPDATADSVPVLGREAVIPDLTWSDLRSVSPIHQVYLANMGVRASLSFPVIVGRSLAALIAAHHSEVRHLSPALLEYAAMLVRNHAFALTAWHSQRRMRLLDGLNQHFDLIQGLLHRYGNIVDAWPESAVTLMEAFQADGAILCLDGIQAHAGEGFEPPALAAFDDWFCYQQSDFVWIGDSLSRQVPDFPLSKIAGVAALRLKSRDGSWLRIYLCRLEHVCEVTWGGNPDKPVEYHDGKVGIAPRRSFEKWVEKRLGYCRGWDNETRLLALKLRDLLYREFRP</sequence>
<dbReference type="InterPro" id="IPR013654">
    <property type="entry name" value="PAS_2"/>
</dbReference>
<accession>A0A8D4VN16</accession>
<evidence type="ECO:0000313" key="5">
    <source>
        <dbReference type="Proteomes" id="UP000824988"/>
    </source>
</evidence>
<feature type="domain" description="PAS" evidence="3">
    <location>
        <begin position="26"/>
        <end position="56"/>
    </location>
</feature>
<dbReference type="KEGG" id="moz:MoryE10_14860"/>
<proteinExistence type="predicted"/>
<organism evidence="4 5">
    <name type="scientific">Methylogaea oryzae</name>
    <dbReference type="NCBI Taxonomy" id="1295382"/>
    <lineage>
        <taxon>Bacteria</taxon>
        <taxon>Pseudomonadati</taxon>
        <taxon>Pseudomonadota</taxon>
        <taxon>Gammaproteobacteria</taxon>
        <taxon>Methylococcales</taxon>
        <taxon>Methylococcaceae</taxon>
        <taxon>Methylogaea</taxon>
    </lineage>
</organism>
<dbReference type="Proteomes" id="UP000824988">
    <property type="component" value="Chromosome"/>
</dbReference>
<keyword evidence="1" id="KW-0675">Receptor</keyword>
<dbReference type="AlphaFoldDB" id="A0A8D4VN16"/>
<protein>
    <recommendedName>
        <fullName evidence="6">Phytochrome chromophore attachment site domain-containing protein</fullName>
    </recommendedName>
</protein>
<name>A0A8D4VN16_9GAMM</name>
<dbReference type="EMBL" id="AP019782">
    <property type="protein sequence ID" value="BBL70880.1"/>
    <property type="molecule type" value="Genomic_DNA"/>
</dbReference>
<dbReference type="GO" id="GO:0006355">
    <property type="term" value="P:regulation of DNA-templated transcription"/>
    <property type="evidence" value="ECO:0007669"/>
    <property type="project" value="InterPro"/>
</dbReference>
<keyword evidence="5" id="KW-1185">Reference proteome</keyword>
<dbReference type="RefSeq" id="WP_221048694.1">
    <property type="nucleotide sequence ID" value="NZ_AP019782.1"/>
</dbReference>
<gene>
    <name evidence="4" type="ORF">MoryE10_14860</name>
</gene>
<dbReference type="InterPro" id="IPR000014">
    <property type="entry name" value="PAS"/>
</dbReference>
<dbReference type="Pfam" id="PF00360">
    <property type="entry name" value="PHY"/>
    <property type="match status" value="1"/>
</dbReference>
<evidence type="ECO:0008006" key="6">
    <source>
        <dbReference type="Google" id="ProtNLM"/>
    </source>
</evidence>
<evidence type="ECO:0000256" key="1">
    <source>
        <dbReference type="ARBA" id="ARBA00023170"/>
    </source>
</evidence>
<reference evidence="4" key="1">
    <citation type="submission" date="2019-06" db="EMBL/GenBank/DDBJ databases">
        <title>Complete genome sequence of Methylogaea oryzae strain JCM16910.</title>
        <authorList>
            <person name="Asakawa S."/>
        </authorList>
    </citation>
    <scope>NUCLEOTIDE SEQUENCE</scope>
    <source>
        <strain evidence="4">E10</strain>
    </source>
</reference>
<dbReference type="InterPro" id="IPR003018">
    <property type="entry name" value="GAF"/>
</dbReference>
<dbReference type="PROSITE" id="PS50112">
    <property type="entry name" value="PAS"/>
    <property type="match status" value="1"/>
</dbReference>
<dbReference type="GO" id="GO:0009584">
    <property type="term" value="P:detection of visible light"/>
    <property type="evidence" value="ECO:0007669"/>
    <property type="project" value="InterPro"/>
</dbReference>
<evidence type="ECO:0000313" key="4">
    <source>
        <dbReference type="EMBL" id="BBL70880.1"/>
    </source>
</evidence>
<dbReference type="InterPro" id="IPR016132">
    <property type="entry name" value="Phyto_chromo_attachment"/>
</dbReference>
<dbReference type="PROSITE" id="PS50046">
    <property type="entry name" value="PHYTOCHROME_2"/>
    <property type="match status" value="1"/>
</dbReference>
<evidence type="ECO:0000259" key="3">
    <source>
        <dbReference type="PROSITE" id="PS50112"/>
    </source>
</evidence>
<dbReference type="Pfam" id="PF08446">
    <property type="entry name" value="PAS_2"/>
    <property type="match status" value="1"/>
</dbReference>
<dbReference type="Pfam" id="PF01590">
    <property type="entry name" value="GAF"/>
    <property type="match status" value="1"/>
</dbReference>
<feature type="domain" description="Phytochrome chromophore attachment site" evidence="2">
    <location>
        <begin position="129"/>
        <end position="285"/>
    </location>
</feature>